<reference evidence="1 2" key="1">
    <citation type="journal article" date="2010" name="BMC Genomics">
        <title>Genome comparison of the epiphytic bacteria Erwinia billingiae and E. tasmaniensis with the pear pathogen E. pyrifoliae.</title>
        <authorList>
            <person name="Kube M."/>
            <person name="Migdoll A.M."/>
            <person name="Gehring I."/>
            <person name="Heitmann K."/>
            <person name="Mayer Y."/>
            <person name="Kuhl H."/>
            <person name="Knaust F."/>
            <person name="Geider K."/>
            <person name="Reinhardt R."/>
        </authorList>
    </citation>
    <scope>NUCLEOTIDE SEQUENCE [LARGE SCALE GENOMIC DNA]</scope>
    <source>
        <strain evidence="1 2">Eb661</strain>
    </source>
</reference>
<dbReference type="KEGG" id="ebi:EbC_33240"/>
<dbReference type="STRING" id="634500.EbC_33240"/>
<dbReference type="HOGENOM" id="CLU_3309415_0_0_6"/>
<dbReference type="Proteomes" id="UP000008793">
    <property type="component" value="Chromosome"/>
</dbReference>
<organism evidence="2">
    <name type="scientific">Erwinia billingiae (strain Eb661)</name>
    <dbReference type="NCBI Taxonomy" id="634500"/>
    <lineage>
        <taxon>Bacteria</taxon>
        <taxon>Pseudomonadati</taxon>
        <taxon>Pseudomonadota</taxon>
        <taxon>Gammaproteobacteria</taxon>
        <taxon>Enterobacterales</taxon>
        <taxon>Erwiniaceae</taxon>
        <taxon>Erwinia</taxon>
    </lineage>
</organism>
<evidence type="ECO:0000313" key="1">
    <source>
        <dbReference type="EMBL" id="CAX60855.1"/>
    </source>
</evidence>
<gene>
    <name evidence="1" type="ordered locus">EbC_33240</name>
</gene>
<dbReference type="EMBL" id="FP236843">
    <property type="protein sequence ID" value="CAX60855.1"/>
    <property type="molecule type" value="Genomic_DNA"/>
</dbReference>
<sequence length="39" mass="4368">MISLNRPPFAVGFFMRHPAKITKAHDFTRGTFASAFQNG</sequence>
<proteinExistence type="predicted"/>
<accession>D8MVJ8</accession>
<dbReference type="AlphaFoldDB" id="D8MVJ8"/>
<keyword evidence="2" id="KW-1185">Reference proteome</keyword>
<evidence type="ECO:0000313" key="2">
    <source>
        <dbReference type="Proteomes" id="UP000008793"/>
    </source>
</evidence>
<name>D8MVJ8_ERWBE</name>
<protein>
    <submittedName>
        <fullName evidence="1">Uncharacterized protein</fullName>
    </submittedName>
</protein>